<reference evidence="2 3" key="1">
    <citation type="submission" date="2019-06" db="EMBL/GenBank/DDBJ databases">
        <title>Genome Sequence of the Brown Rot Fungal Pathogen Monilinia fructicola.</title>
        <authorList>
            <person name="De Miccolis Angelini R.M."/>
            <person name="Landi L."/>
            <person name="Abate D."/>
            <person name="Pollastro S."/>
            <person name="Romanazzi G."/>
            <person name="Faretra F."/>
        </authorList>
    </citation>
    <scope>NUCLEOTIDE SEQUENCE [LARGE SCALE GENOMIC DNA]</scope>
    <source>
        <strain evidence="2 3">Mfrc123</strain>
    </source>
</reference>
<protein>
    <submittedName>
        <fullName evidence="2">Uncharacterized protein</fullName>
    </submittedName>
</protein>
<evidence type="ECO:0000313" key="2">
    <source>
        <dbReference type="EMBL" id="KAA8574896.1"/>
    </source>
</evidence>
<keyword evidence="3" id="KW-1185">Reference proteome</keyword>
<organism evidence="2 3">
    <name type="scientific">Monilinia fructicola</name>
    <name type="common">Brown rot fungus</name>
    <name type="synonym">Ciboria fructicola</name>
    <dbReference type="NCBI Taxonomy" id="38448"/>
    <lineage>
        <taxon>Eukaryota</taxon>
        <taxon>Fungi</taxon>
        <taxon>Dikarya</taxon>
        <taxon>Ascomycota</taxon>
        <taxon>Pezizomycotina</taxon>
        <taxon>Leotiomycetes</taxon>
        <taxon>Helotiales</taxon>
        <taxon>Sclerotiniaceae</taxon>
        <taxon>Monilinia</taxon>
    </lineage>
</organism>
<dbReference type="AlphaFoldDB" id="A0A5M9K403"/>
<comment type="caution">
    <text evidence="2">The sequence shown here is derived from an EMBL/GenBank/DDBJ whole genome shotgun (WGS) entry which is preliminary data.</text>
</comment>
<name>A0A5M9K403_MONFR</name>
<dbReference type="Proteomes" id="UP000322873">
    <property type="component" value="Unassembled WGS sequence"/>
</dbReference>
<proteinExistence type="predicted"/>
<accession>A0A5M9K403</accession>
<evidence type="ECO:0000256" key="1">
    <source>
        <dbReference type="SAM" id="MobiDB-lite"/>
    </source>
</evidence>
<sequence length="68" mass="7890">MCLYLSYQIGVDKWSKPSIHLDIPTKREKKRRPLIWRTGIKTTKPSKHHPRQAPCRVCLNSHPSLSAV</sequence>
<gene>
    <name evidence="2" type="ORF">EYC84_004135</name>
</gene>
<feature type="region of interest" description="Disordered" evidence="1">
    <location>
        <begin position="32"/>
        <end position="53"/>
    </location>
</feature>
<dbReference type="EMBL" id="VICG01000002">
    <property type="protein sequence ID" value="KAA8574896.1"/>
    <property type="molecule type" value="Genomic_DNA"/>
</dbReference>
<evidence type="ECO:0000313" key="3">
    <source>
        <dbReference type="Proteomes" id="UP000322873"/>
    </source>
</evidence>